<organism evidence="8 9">
    <name type="scientific">Streblomastix strix</name>
    <dbReference type="NCBI Taxonomy" id="222440"/>
    <lineage>
        <taxon>Eukaryota</taxon>
        <taxon>Metamonada</taxon>
        <taxon>Preaxostyla</taxon>
        <taxon>Oxymonadida</taxon>
        <taxon>Streblomastigidae</taxon>
        <taxon>Streblomastix</taxon>
    </lineage>
</organism>
<dbReference type="Gene3D" id="3.30.200.20">
    <property type="entry name" value="Phosphorylase Kinase, domain 1"/>
    <property type="match status" value="1"/>
</dbReference>
<sequence length="420" mass="49374">MKANGSFDKLLEIFHNDKYEDKGKGRFAIVEFKSFDEALKLINAPPTDRIFGGFILQFDWDIFRREVHYLYDGSQLQPISQITEQLSLQTLQIPENPIHTQDSDEIPEFNTTWERSDFKKIKQIGRGGQGDIWLVEENKTKQNYAWKEMKYFEINEKKRVDDEGKGYLVLEYCSGGDLNKYIKKMKKFGQQITDEDAWKLIAQIAQSVYPLHSNRIIHADLKPRNILLTEDMKVKLADFGLALKLLEGIDSTKMHGGTIPYQSPELLHQFQKSTNQDLEKEKEKQKDQDMDEENILENGKEKDKENEQKPMFQLRQTIASDIWSFRIIIYELLEYRNPFLQEDQKINNLSVDEFARRVVEQEPYELSPNRSDSLRTLIRRMLVKDPSKRITAEEILEWPEIKAIIMKPDEEQKKGKDEGI</sequence>
<dbReference type="GO" id="GO:0005524">
    <property type="term" value="F:ATP binding"/>
    <property type="evidence" value="ECO:0007669"/>
    <property type="project" value="UniProtKB-KW"/>
</dbReference>
<dbReference type="Pfam" id="PF00069">
    <property type="entry name" value="Pkinase"/>
    <property type="match status" value="2"/>
</dbReference>
<dbReference type="PANTHER" id="PTHR43671">
    <property type="entry name" value="SERINE/THREONINE-PROTEIN KINASE NEK"/>
    <property type="match status" value="1"/>
</dbReference>
<evidence type="ECO:0000256" key="6">
    <source>
        <dbReference type="SAM" id="MobiDB-lite"/>
    </source>
</evidence>
<dbReference type="AlphaFoldDB" id="A0A5J4W624"/>
<dbReference type="EMBL" id="SNRW01003240">
    <property type="protein sequence ID" value="KAA6390374.1"/>
    <property type="molecule type" value="Genomic_DNA"/>
</dbReference>
<keyword evidence="3" id="KW-0547">Nucleotide-binding</keyword>
<reference evidence="8 9" key="1">
    <citation type="submission" date="2019-03" db="EMBL/GenBank/DDBJ databases">
        <title>Single cell metagenomics reveals metabolic interactions within the superorganism composed of flagellate Streblomastix strix and complex community of Bacteroidetes bacteria on its surface.</title>
        <authorList>
            <person name="Treitli S.C."/>
            <person name="Kolisko M."/>
            <person name="Husnik F."/>
            <person name="Keeling P."/>
            <person name="Hampl V."/>
        </authorList>
    </citation>
    <scope>NUCLEOTIDE SEQUENCE [LARGE SCALE GENOMIC DNA]</scope>
    <source>
        <strain evidence="8">ST1C</strain>
    </source>
</reference>
<gene>
    <name evidence="8" type="ORF">EZS28_014101</name>
</gene>
<evidence type="ECO:0000256" key="2">
    <source>
        <dbReference type="ARBA" id="ARBA00022679"/>
    </source>
</evidence>
<dbReference type="PROSITE" id="PS50011">
    <property type="entry name" value="PROTEIN_KINASE_DOM"/>
    <property type="match status" value="1"/>
</dbReference>
<dbReference type="PANTHER" id="PTHR43671:SF13">
    <property type="entry name" value="SERINE_THREONINE-PROTEIN KINASE NEK2"/>
    <property type="match status" value="1"/>
</dbReference>
<comment type="caution">
    <text evidence="8">The sequence shown here is derived from an EMBL/GenBank/DDBJ whole genome shotgun (WGS) entry which is preliminary data.</text>
</comment>
<dbReference type="InterPro" id="IPR011009">
    <property type="entry name" value="Kinase-like_dom_sf"/>
</dbReference>
<dbReference type="SUPFAM" id="SSF56112">
    <property type="entry name" value="Protein kinase-like (PK-like)"/>
    <property type="match status" value="1"/>
</dbReference>
<evidence type="ECO:0000313" key="9">
    <source>
        <dbReference type="Proteomes" id="UP000324800"/>
    </source>
</evidence>
<keyword evidence="4 8" id="KW-0418">Kinase</keyword>
<feature type="compositionally biased region" description="Basic and acidic residues" evidence="6">
    <location>
        <begin position="277"/>
        <end position="288"/>
    </location>
</feature>
<dbReference type="InterPro" id="IPR008271">
    <property type="entry name" value="Ser/Thr_kinase_AS"/>
</dbReference>
<dbReference type="PROSITE" id="PS00108">
    <property type="entry name" value="PROTEIN_KINASE_ST"/>
    <property type="match status" value="1"/>
</dbReference>
<feature type="compositionally biased region" description="Basic and acidic residues" evidence="6">
    <location>
        <begin position="298"/>
        <end position="308"/>
    </location>
</feature>
<feature type="region of interest" description="Disordered" evidence="6">
    <location>
        <begin position="274"/>
        <end position="309"/>
    </location>
</feature>
<dbReference type="Proteomes" id="UP000324800">
    <property type="component" value="Unassembled WGS sequence"/>
</dbReference>
<evidence type="ECO:0000256" key="5">
    <source>
        <dbReference type="ARBA" id="ARBA00022840"/>
    </source>
</evidence>
<evidence type="ECO:0000259" key="7">
    <source>
        <dbReference type="PROSITE" id="PS50011"/>
    </source>
</evidence>
<evidence type="ECO:0000313" key="8">
    <source>
        <dbReference type="EMBL" id="KAA6390374.1"/>
    </source>
</evidence>
<evidence type="ECO:0000256" key="3">
    <source>
        <dbReference type="ARBA" id="ARBA00022741"/>
    </source>
</evidence>
<dbReference type="InterPro" id="IPR000719">
    <property type="entry name" value="Prot_kinase_dom"/>
</dbReference>
<keyword evidence="5" id="KW-0067">ATP-binding</keyword>
<protein>
    <recommendedName>
        <fullName evidence="1">non-specific serine/threonine protein kinase</fullName>
        <ecNumber evidence="1">2.7.11.1</ecNumber>
    </recommendedName>
</protein>
<dbReference type="EC" id="2.7.11.1" evidence="1"/>
<dbReference type="SMART" id="SM00220">
    <property type="entry name" value="S_TKc"/>
    <property type="match status" value="1"/>
</dbReference>
<dbReference type="InterPro" id="IPR050660">
    <property type="entry name" value="NEK_Ser/Thr_kinase"/>
</dbReference>
<name>A0A5J4W624_9EUKA</name>
<accession>A0A5J4W624</accession>
<evidence type="ECO:0000256" key="4">
    <source>
        <dbReference type="ARBA" id="ARBA00022777"/>
    </source>
</evidence>
<keyword evidence="2" id="KW-0808">Transferase</keyword>
<dbReference type="Gene3D" id="1.10.510.10">
    <property type="entry name" value="Transferase(Phosphotransferase) domain 1"/>
    <property type="match status" value="1"/>
</dbReference>
<dbReference type="GO" id="GO:0004674">
    <property type="term" value="F:protein serine/threonine kinase activity"/>
    <property type="evidence" value="ECO:0007669"/>
    <property type="project" value="UniProtKB-EC"/>
</dbReference>
<feature type="domain" description="Protein kinase" evidence="7">
    <location>
        <begin position="1"/>
        <end position="401"/>
    </location>
</feature>
<dbReference type="OrthoDB" id="3030888at2759"/>
<evidence type="ECO:0000256" key="1">
    <source>
        <dbReference type="ARBA" id="ARBA00012513"/>
    </source>
</evidence>
<proteinExistence type="predicted"/>